<dbReference type="PANTHER" id="PTHR32089">
    <property type="entry name" value="METHYL-ACCEPTING CHEMOTAXIS PROTEIN MCPB"/>
    <property type="match status" value="1"/>
</dbReference>
<dbReference type="OrthoDB" id="9816519at2"/>
<dbReference type="Gene3D" id="1.20.120.30">
    <property type="entry name" value="Aspartate receptor, ligand-binding domain"/>
    <property type="match status" value="1"/>
</dbReference>
<dbReference type="EMBL" id="MKIE01000011">
    <property type="protein sequence ID" value="OHW61523.1"/>
    <property type="molecule type" value="Genomic_DNA"/>
</dbReference>
<feature type="domain" description="Methyl-accepting transducer" evidence="3">
    <location>
        <begin position="83"/>
        <end position="305"/>
    </location>
</feature>
<evidence type="ECO:0000313" key="5">
    <source>
        <dbReference type="Proteomes" id="UP000180254"/>
    </source>
</evidence>
<dbReference type="CDD" id="cd11386">
    <property type="entry name" value="MCP_signal"/>
    <property type="match status" value="1"/>
</dbReference>
<gene>
    <name evidence="4" type="primary">pctA</name>
    <name evidence="4" type="ORF">EUAN_20630</name>
</gene>
<evidence type="ECO:0000259" key="3">
    <source>
        <dbReference type="PROSITE" id="PS50111"/>
    </source>
</evidence>
<protein>
    <submittedName>
        <fullName evidence="4">Methyl-accepting chemotaxis protein PctA</fullName>
    </submittedName>
</protein>
<dbReference type="STRING" id="39480.EUAN_20630"/>
<accession>A0A1S1V4E0</accession>
<reference evidence="4 5" key="1">
    <citation type="submission" date="2016-09" db="EMBL/GenBank/DDBJ databases">
        <title>Genome sequence of Eubacterium angustum.</title>
        <authorList>
            <person name="Poehlein A."/>
            <person name="Daniel R."/>
        </authorList>
    </citation>
    <scope>NUCLEOTIDE SEQUENCE [LARGE SCALE GENOMIC DNA]</scope>
    <source>
        <strain evidence="4 5">DSM 1989</strain>
    </source>
</reference>
<dbReference type="Pfam" id="PF13682">
    <property type="entry name" value="CZB"/>
    <property type="match status" value="1"/>
</dbReference>
<dbReference type="RefSeq" id="WP_071064262.1">
    <property type="nucleotide sequence ID" value="NZ_MKIE01000011.1"/>
</dbReference>
<dbReference type="SUPFAM" id="SSF58104">
    <property type="entry name" value="Methyl-accepting chemotaxis protein (MCP) signaling domain"/>
    <property type="match status" value="1"/>
</dbReference>
<evidence type="ECO:0000256" key="1">
    <source>
        <dbReference type="ARBA" id="ARBA00023224"/>
    </source>
</evidence>
<organism evidence="4 5">
    <name type="scientific">Andreesenia angusta</name>
    <dbReference type="NCBI Taxonomy" id="39480"/>
    <lineage>
        <taxon>Bacteria</taxon>
        <taxon>Bacillati</taxon>
        <taxon>Bacillota</taxon>
        <taxon>Tissierellia</taxon>
        <taxon>Tissierellales</taxon>
        <taxon>Gottschalkiaceae</taxon>
        <taxon>Andreesenia</taxon>
    </lineage>
</organism>
<dbReference type="GO" id="GO:0007165">
    <property type="term" value="P:signal transduction"/>
    <property type="evidence" value="ECO:0007669"/>
    <property type="project" value="UniProtKB-KW"/>
</dbReference>
<dbReference type="Gene3D" id="1.10.287.950">
    <property type="entry name" value="Methyl-accepting chemotaxis protein"/>
    <property type="match status" value="1"/>
</dbReference>
<sequence length="462" mass="51910">MFLFKKSENDFTKEDVKSLQEQKLISALNSLLADRAEYLEVEDLDNSEISKAWNSLVKKVMEDKHEQLSKMNLLLEEITRMDSMRDMLKSVEAQTKSLQNMVVNSKELSASIEDVSSIAQEVAGHTNATRKNTEVGVQNMEKSMDFVMDSFEAIKKVNEDMVGVKEKTQAITQIIDIVKGIADQTNLLALNAAIEAARAGEHGRGFAVVADEVRKLAEHTKVSVEEVHSNIVELQGAIDASVVKMESTSSQLDSGKGLVDKALETINEIGDSIQEIDMTINQVASNTEEQSAVTESFAELITNVASEADFLSDSCRQTGQAIYTASKDLDAIRMGVAKNSRGLLRDSDMIDVYKIDHEVWRWRVYNMLLGNEKFDDNNVFIGNYKGCRLGEWYYGIGCDKLKGIRAFDEMERPHIEFHETAKKAVELYNRGDLTGAEEAFSRMDKCSMEIFKYLEEIKRNID</sequence>
<dbReference type="AlphaFoldDB" id="A0A1S1V4E0"/>
<evidence type="ECO:0000313" key="4">
    <source>
        <dbReference type="EMBL" id="OHW61523.1"/>
    </source>
</evidence>
<dbReference type="InterPro" id="IPR025991">
    <property type="entry name" value="Chemoreceptor_zinc-bind_dom"/>
</dbReference>
<keyword evidence="1 2" id="KW-0807">Transducer</keyword>
<dbReference type="PANTHER" id="PTHR32089:SF112">
    <property type="entry name" value="LYSOZYME-LIKE PROTEIN-RELATED"/>
    <property type="match status" value="1"/>
</dbReference>
<dbReference type="Pfam" id="PF00015">
    <property type="entry name" value="MCPsignal"/>
    <property type="match status" value="1"/>
</dbReference>
<comment type="caution">
    <text evidence="4">The sequence shown here is derived from an EMBL/GenBank/DDBJ whole genome shotgun (WGS) entry which is preliminary data.</text>
</comment>
<proteinExistence type="predicted"/>
<name>A0A1S1V4E0_9FIRM</name>
<dbReference type="SMART" id="SM00283">
    <property type="entry name" value="MA"/>
    <property type="match status" value="1"/>
</dbReference>
<dbReference type="Proteomes" id="UP000180254">
    <property type="component" value="Unassembled WGS sequence"/>
</dbReference>
<dbReference type="PROSITE" id="PS50111">
    <property type="entry name" value="CHEMOTAXIS_TRANSDUC_2"/>
    <property type="match status" value="1"/>
</dbReference>
<keyword evidence="5" id="KW-1185">Reference proteome</keyword>
<evidence type="ECO:0000256" key="2">
    <source>
        <dbReference type="PROSITE-ProRule" id="PRU00284"/>
    </source>
</evidence>
<dbReference type="InterPro" id="IPR004089">
    <property type="entry name" value="MCPsignal_dom"/>
</dbReference>
<dbReference type="GO" id="GO:0016020">
    <property type="term" value="C:membrane"/>
    <property type="evidence" value="ECO:0007669"/>
    <property type="project" value="InterPro"/>
</dbReference>